<feature type="transmembrane region" description="Helical" evidence="1">
    <location>
        <begin position="245"/>
        <end position="271"/>
    </location>
</feature>
<feature type="transmembrane region" description="Helical" evidence="1">
    <location>
        <begin position="387"/>
        <end position="406"/>
    </location>
</feature>
<protein>
    <recommendedName>
        <fullName evidence="4">Polysaccharide biosynthesis protein</fullName>
    </recommendedName>
</protein>
<feature type="transmembrane region" description="Helical" evidence="1">
    <location>
        <begin position="355"/>
        <end position="375"/>
    </location>
</feature>
<reference evidence="2 3" key="1">
    <citation type="submission" date="2018-06" db="EMBL/GenBank/DDBJ databases">
        <title>Draft Whole-Genome Sequence of the purple photosynthetic bacterium Rhodospeudomonas palustris XCP.</title>
        <authorList>
            <person name="Rayyan A."/>
            <person name="Meyer T.E."/>
            <person name="Kyndt J.A."/>
        </authorList>
    </citation>
    <scope>NUCLEOTIDE SEQUENCE [LARGE SCALE GENOMIC DNA]</scope>
    <source>
        <strain evidence="2 3">XCP</strain>
    </source>
</reference>
<evidence type="ECO:0000313" key="3">
    <source>
        <dbReference type="Proteomes" id="UP000248134"/>
    </source>
</evidence>
<sequence>MGARGLRLGNSNETVKAHVRAPEPARKPWRRVANVGLLVGGYGIGQGAIFAVQTWLFAQGKFDLLSAFGTHFSFLMLGIFVIDAGSTTTLARQVARLPAEGSRTAIWRLFWDTAVVRLSTAVVVAAGALVTALLPISDPLSRTYLLASVPGLLIWSANAVGILDGLKLSGLSGLTGAIAFATSALALALMADASPETAGFVLGAAFSLGYAVTVLAQWIVLIRLGRGPRWSRPRREGVVRAAKDGFALLLQFIPGQLILRAQLLLSAAFLGTEATALFIYAKQIVVAMTMLVGFVTRVDFPALVERAAACEHLGLSAILRSQVTSIVSAMTLALGTLLACVVALTVPRYGFSNAAYLLAAYSPSIVTISALLIMIQGMAAMADYAASAKIVAVSTLVGIAVSYAMIGPCGIYAFVIGEMSFHLLGSALMYLHLRRRAFAAAAKPVHHSA</sequence>
<feature type="transmembrane region" description="Helical" evidence="1">
    <location>
        <begin position="412"/>
        <end position="433"/>
    </location>
</feature>
<proteinExistence type="predicted"/>
<keyword evidence="1" id="KW-1133">Transmembrane helix</keyword>
<keyword evidence="1" id="KW-0472">Membrane</keyword>
<accession>A0A323UM51</accession>
<comment type="caution">
    <text evidence="2">The sequence shown here is derived from an EMBL/GenBank/DDBJ whole genome shotgun (WGS) entry which is preliminary data.</text>
</comment>
<dbReference type="EMBL" id="QKQS01000006">
    <property type="protein sequence ID" value="PZA13624.1"/>
    <property type="molecule type" value="Genomic_DNA"/>
</dbReference>
<gene>
    <name evidence="2" type="ORF">DNX69_04530</name>
</gene>
<keyword evidence="1" id="KW-0812">Transmembrane</keyword>
<feature type="transmembrane region" description="Helical" evidence="1">
    <location>
        <begin position="326"/>
        <end position="349"/>
    </location>
</feature>
<evidence type="ECO:0000313" key="2">
    <source>
        <dbReference type="EMBL" id="PZA13624.1"/>
    </source>
</evidence>
<organism evidence="2 3">
    <name type="scientific">Rhodopseudomonas palustris</name>
    <dbReference type="NCBI Taxonomy" id="1076"/>
    <lineage>
        <taxon>Bacteria</taxon>
        <taxon>Pseudomonadati</taxon>
        <taxon>Pseudomonadota</taxon>
        <taxon>Alphaproteobacteria</taxon>
        <taxon>Hyphomicrobiales</taxon>
        <taxon>Nitrobacteraceae</taxon>
        <taxon>Rhodopseudomonas</taxon>
    </lineage>
</organism>
<name>A0A323UM51_RHOPL</name>
<feature type="transmembrane region" description="Helical" evidence="1">
    <location>
        <begin position="35"/>
        <end position="58"/>
    </location>
</feature>
<dbReference type="AlphaFoldDB" id="A0A323UM51"/>
<dbReference type="Proteomes" id="UP000248134">
    <property type="component" value="Unassembled WGS sequence"/>
</dbReference>
<evidence type="ECO:0008006" key="4">
    <source>
        <dbReference type="Google" id="ProtNLM"/>
    </source>
</evidence>
<feature type="transmembrane region" description="Helical" evidence="1">
    <location>
        <begin position="277"/>
        <end position="296"/>
    </location>
</feature>
<feature type="transmembrane region" description="Helical" evidence="1">
    <location>
        <begin position="115"/>
        <end position="137"/>
    </location>
</feature>
<evidence type="ECO:0000256" key="1">
    <source>
        <dbReference type="SAM" id="Phobius"/>
    </source>
</evidence>
<feature type="transmembrane region" description="Helical" evidence="1">
    <location>
        <begin position="143"/>
        <end position="163"/>
    </location>
</feature>
<feature type="transmembrane region" description="Helical" evidence="1">
    <location>
        <begin position="197"/>
        <end position="224"/>
    </location>
</feature>
<feature type="transmembrane region" description="Helical" evidence="1">
    <location>
        <begin position="170"/>
        <end position="191"/>
    </location>
</feature>